<keyword evidence="4" id="KW-1185">Reference proteome</keyword>
<evidence type="ECO:0000256" key="2">
    <source>
        <dbReference type="SAM" id="SignalP"/>
    </source>
</evidence>
<evidence type="ECO:0000313" key="3">
    <source>
        <dbReference type="EMBL" id="KAF0978636.1"/>
    </source>
</evidence>
<feature type="chain" id="PRO_5025642066" evidence="2">
    <location>
        <begin position="39"/>
        <end position="211"/>
    </location>
</feature>
<evidence type="ECO:0000256" key="1">
    <source>
        <dbReference type="SAM" id="MobiDB-lite"/>
    </source>
</evidence>
<reference evidence="3 4" key="1">
    <citation type="journal article" date="2019" name="Sci. Rep.">
        <title>Nanopore sequencing improves the draft genome of the human pathogenic amoeba Naegleria fowleri.</title>
        <authorList>
            <person name="Liechti N."/>
            <person name="Schurch N."/>
            <person name="Bruggmann R."/>
            <person name="Wittwer M."/>
        </authorList>
    </citation>
    <scope>NUCLEOTIDE SEQUENCE [LARGE SCALE GENOMIC DNA]</scope>
    <source>
        <strain evidence="3 4">ATCC 30894</strain>
    </source>
</reference>
<evidence type="ECO:0000313" key="4">
    <source>
        <dbReference type="Proteomes" id="UP000444721"/>
    </source>
</evidence>
<feature type="compositionally biased region" description="Acidic residues" evidence="1">
    <location>
        <begin position="165"/>
        <end position="211"/>
    </location>
</feature>
<sequence length="211" mass="23341">MMKQRPTTSIISVGKPSLPLLLLAITFTLFFTITFTSAQNMGCSSDRDCLSGYKCVKISKPSTIEKYSVCLRSQDDDDSTSSIVRDLNSKANKINEMKDKPLNAIVLEEKESSATESIVLDASTQQASTTSATTTTTATSSSQPSVDKFSAVNNDVGIGSQNAENAEERDEEENEDNEEDNEENEEDEENEDDEEDNEEDDEDEEDDEEEE</sequence>
<dbReference type="EMBL" id="VFQX01000029">
    <property type="protein sequence ID" value="KAF0978636.1"/>
    <property type="molecule type" value="Genomic_DNA"/>
</dbReference>
<protein>
    <submittedName>
        <fullName evidence="3">Uncharacterized protein</fullName>
    </submittedName>
</protein>
<dbReference type="AlphaFoldDB" id="A0A6A5BTU5"/>
<gene>
    <name evidence="3" type="ORF">FDP41_002456</name>
</gene>
<comment type="caution">
    <text evidence="3">The sequence shown here is derived from an EMBL/GenBank/DDBJ whole genome shotgun (WGS) entry which is preliminary data.</text>
</comment>
<feature type="signal peptide" evidence="2">
    <location>
        <begin position="1"/>
        <end position="38"/>
    </location>
</feature>
<dbReference type="VEuPathDB" id="AmoebaDB:FDP41_002456"/>
<dbReference type="VEuPathDB" id="AmoebaDB:NF0006490"/>
<proteinExistence type="predicted"/>
<feature type="compositionally biased region" description="Low complexity" evidence="1">
    <location>
        <begin position="122"/>
        <end position="143"/>
    </location>
</feature>
<dbReference type="GeneID" id="68109674"/>
<dbReference type="VEuPathDB" id="AmoebaDB:NfTy_041540"/>
<name>A0A6A5BTU5_NAEFO</name>
<accession>A0A6A5BTU5</accession>
<dbReference type="Proteomes" id="UP000444721">
    <property type="component" value="Unassembled WGS sequence"/>
</dbReference>
<dbReference type="OMA" id="QNMGCSS"/>
<keyword evidence="2" id="KW-0732">Signal</keyword>
<feature type="region of interest" description="Disordered" evidence="1">
    <location>
        <begin position="120"/>
        <end position="211"/>
    </location>
</feature>
<dbReference type="RefSeq" id="XP_044563349.1">
    <property type="nucleotide sequence ID" value="XM_044705652.1"/>
</dbReference>
<organism evidence="3 4">
    <name type="scientific">Naegleria fowleri</name>
    <name type="common">Brain eating amoeba</name>
    <dbReference type="NCBI Taxonomy" id="5763"/>
    <lineage>
        <taxon>Eukaryota</taxon>
        <taxon>Discoba</taxon>
        <taxon>Heterolobosea</taxon>
        <taxon>Tetramitia</taxon>
        <taxon>Eutetramitia</taxon>
        <taxon>Vahlkampfiidae</taxon>
        <taxon>Naegleria</taxon>
    </lineage>
</organism>
<dbReference type="OrthoDB" id="10534884at2759"/>